<proteinExistence type="predicted"/>
<organism evidence="1 2">
    <name type="scientific">Thermoflexibacter ruber</name>
    <dbReference type="NCBI Taxonomy" id="1003"/>
    <lineage>
        <taxon>Bacteria</taxon>
        <taxon>Pseudomonadati</taxon>
        <taxon>Bacteroidota</taxon>
        <taxon>Cytophagia</taxon>
        <taxon>Cytophagales</taxon>
        <taxon>Thermoflexibacteraceae</taxon>
        <taxon>Thermoflexibacter</taxon>
    </lineage>
</organism>
<evidence type="ECO:0000313" key="2">
    <source>
        <dbReference type="Proteomes" id="UP000199513"/>
    </source>
</evidence>
<dbReference type="RefSeq" id="WP_091549657.1">
    <property type="nucleotide sequence ID" value="NZ_FONY01000115.1"/>
</dbReference>
<protein>
    <recommendedName>
        <fullName evidence="3">PBCV-specific basic adaptor domain-containing protein</fullName>
    </recommendedName>
</protein>
<dbReference type="AlphaFoldDB" id="A0A1I2KD83"/>
<gene>
    <name evidence="1" type="ORF">SAMN04488541_11152</name>
</gene>
<evidence type="ECO:0000313" key="1">
    <source>
        <dbReference type="EMBL" id="SFF65015.1"/>
    </source>
</evidence>
<dbReference type="EMBL" id="FONY01000115">
    <property type="protein sequence ID" value="SFF65015.1"/>
    <property type="molecule type" value="Genomic_DNA"/>
</dbReference>
<sequence length="120" mass="13430">MRYKANKQTYGSSTYSTPSYNYGTTNTDVRYQSGYIKSNGTYVDGHYKTNNNGTNWDNFSTTPNYNPYTGSTGTKAQDYSSGAYNYGQGQIIQTGPKGGQYYINSNGNKTYFPKRSTNGW</sequence>
<accession>A0A1I2KD83</accession>
<dbReference type="OrthoDB" id="965391at2"/>
<keyword evidence="2" id="KW-1185">Reference proteome</keyword>
<evidence type="ECO:0008006" key="3">
    <source>
        <dbReference type="Google" id="ProtNLM"/>
    </source>
</evidence>
<dbReference type="Proteomes" id="UP000199513">
    <property type="component" value="Unassembled WGS sequence"/>
</dbReference>
<name>A0A1I2KD83_9BACT</name>
<reference evidence="1 2" key="1">
    <citation type="submission" date="2016-10" db="EMBL/GenBank/DDBJ databases">
        <authorList>
            <person name="de Groot N.N."/>
        </authorList>
    </citation>
    <scope>NUCLEOTIDE SEQUENCE [LARGE SCALE GENOMIC DNA]</scope>
    <source>
        <strain>GEY</strain>
        <strain evidence="2">DSM 9560</strain>
    </source>
</reference>